<keyword evidence="5 9" id="KW-0812">Transmembrane</keyword>
<feature type="transmembrane region" description="Helical" evidence="9">
    <location>
        <begin position="34"/>
        <end position="57"/>
    </location>
</feature>
<dbReference type="AlphaFoldDB" id="A0A372DM14"/>
<dbReference type="Pfam" id="PF01061">
    <property type="entry name" value="ABC2_membrane"/>
    <property type="match status" value="1"/>
</dbReference>
<keyword evidence="8 9" id="KW-0472">Membrane</keyword>
<feature type="transmembrane region" description="Helical" evidence="9">
    <location>
        <begin position="69"/>
        <end position="88"/>
    </location>
</feature>
<keyword evidence="4 9" id="KW-1003">Cell membrane</keyword>
<protein>
    <recommendedName>
        <fullName evidence="9">Transport permease protein</fullName>
    </recommendedName>
</protein>
<evidence type="ECO:0000313" key="11">
    <source>
        <dbReference type="EMBL" id="RFP60566.1"/>
    </source>
</evidence>
<dbReference type="GO" id="GO:0005886">
    <property type="term" value="C:plasma membrane"/>
    <property type="evidence" value="ECO:0007669"/>
    <property type="project" value="UniProtKB-SubCell"/>
</dbReference>
<accession>A0A372DM14</accession>
<sequence>MPALIRAGWRYRGFVGSSIKGEFKSRLARSRFGTAWIVLQPLAQVLIFATILSSVLAARLQGVDSKYGYAAYLLAGLLCWNFFAEIVQRCLTVFIDQASLLKKIQFPRITLPLVVGGAAMVSNAALLVATLIIFPVIGFLPSVEWLWLAPLILLTAAFATGLGLLLGTLNVFARDIGQVMAVVLQLWFWVTPIVYPSSIVPEHFKAALLFNPVVPLIGAYQDVLVYGRAPSASLWIPTVMACVLLAVSLFVFRRASAELVDAL</sequence>
<evidence type="ECO:0000256" key="4">
    <source>
        <dbReference type="ARBA" id="ARBA00022475"/>
    </source>
</evidence>
<proteinExistence type="inferred from homology"/>
<dbReference type="InterPro" id="IPR047817">
    <property type="entry name" value="ABC2_TM_bact-type"/>
</dbReference>
<dbReference type="PANTHER" id="PTHR30413">
    <property type="entry name" value="INNER MEMBRANE TRANSPORT PERMEASE"/>
    <property type="match status" value="1"/>
</dbReference>
<dbReference type="PANTHER" id="PTHR30413:SF10">
    <property type="entry name" value="CAPSULE POLYSACCHARIDE EXPORT INNER-MEMBRANE PROTEIN CTRC"/>
    <property type="match status" value="1"/>
</dbReference>
<feature type="transmembrane region" description="Helical" evidence="9">
    <location>
        <begin position="109"/>
        <end position="139"/>
    </location>
</feature>
<evidence type="ECO:0000256" key="1">
    <source>
        <dbReference type="ARBA" id="ARBA00004651"/>
    </source>
</evidence>
<evidence type="ECO:0000256" key="6">
    <source>
        <dbReference type="ARBA" id="ARBA00022989"/>
    </source>
</evidence>
<gene>
    <name evidence="11" type="ORF">D0Y53_07675</name>
</gene>
<evidence type="ECO:0000259" key="10">
    <source>
        <dbReference type="PROSITE" id="PS51012"/>
    </source>
</evidence>
<feature type="transmembrane region" description="Helical" evidence="9">
    <location>
        <begin position="234"/>
        <end position="252"/>
    </location>
</feature>
<evidence type="ECO:0000256" key="7">
    <source>
        <dbReference type="ARBA" id="ARBA00023047"/>
    </source>
</evidence>
<dbReference type="GO" id="GO:0140359">
    <property type="term" value="F:ABC-type transporter activity"/>
    <property type="evidence" value="ECO:0007669"/>
    <property type="project" value="InterPro"/>
</dbReference>
<dbReference type="PROSITE" id="PS51012">
    <property type="entry name" value="ABC_TM2"/>
    <property type="match status" value="1"/>
</dbReference>
<comment type="caution">
    <text evidence="11">The sequence shown here is derived from an EMBL/GenBank/DDBJ whole genome shotgun (WGS) entry which is preliminary data.</text>
</comment>
<evidence type="ECO:0000256" key="5">
    <source>
        <dbReference type="ARBA" id="ARBA00022692"/>
    </source>
</evidence>
<dbReference type="InterPro" id="IPR013525">
    <property type="entry name" value="ABC2_TM"/>
</dbReference>
<keyword evidence="12" id="KW-1185">Reference proteome</keyword>
<keyword evidence="7" id="KW-0762">Sugar transport</keyword>
<organism evidence="11 12">
    <name type="scientific">Cognatiluteimonas weifangensis</name>
    <dbReference type="NCBI Taxonomy" id="2303539"/>
    <lineage>
        <taxon>Bacteria</taxon>
        <taxon>Pseudomonadati</taxon>
        <taxon>Pseudomonadota</taxon>
        <taxon>Gammaproteobacteria</taxon>
        <taxon>Lysobacterales</taxon>
        <taxon>Lysobacteraceae</taxon>
        <taxon>Cognatiluteimonas</taxon>
    </lineage>
</organism>
<reference evidence="11 12" key="1">
    <citation type="submission" date="2018-08" db="EMBL/GenBank/DDBJ databases">
        <title>Lysobacter weifangensis sp. nov., a new member of the family 'Xanthomonadaceae', isolated from soil in a farmland.</title>
        <authorList>
            <person name="Zhao H."/>
        </authorList>
    </citation>
    <scope>NUCLEOTIDE SEQUENCE [LARGE SCALE GENOMIC DNA]</scope>
    <source>
        <strain evidence="11 12">WF-2</strain>
    </source>
</reference>
<evidence type="ECO:0000256" key="9">
    <source>
        <dbReference type="RuleBase" id="RU361157"/>
    </source>
</evidence>
<keyword evidence="3 9" id="KW-0813">Transport</keyword>
<feature type="transmembrane region" description="Helical" evidence="9">
    <location>
        <begin position="176"/>
        <end position="195"/>
    </location>
</feature>
<evidence type="ECO:0000256" key="3">
    <source>
        <dbReference type="ARBA" id="ARBA00022448"/>
    </source>
</evidence>
<evidence type="ECO:0000313" key="12">
    <source>
        <dbReference type="Proteomes" id="UP000262917"/>
    </source>
</evidence>
<dbReference type="Proteomes" id="UP000262917">
    <property type="component" value="Unassembled WGS sequence"/>
</dbReference>
<dbReference type="EMBL" id="QVPD01000006">
    <property type="protein sequence ID" value="RFP60566.1"/>
    <property type="molecule type" value="Genomic_DNA"/>
</dbReference>
<dbReference type="GO" id="GO:0015774">
    <property type="term" value="P:polysaccharide transport"/>
    <property type="evidence" value="ECO:0007669"/>
    <property type="project" value="UniProtKB-KW"/>
</dbReference>
<evidence type="ECO:0000256" key="2">
    <source>
        <dbReference type="ARBA" id="ARBA00007783"/>
    </source>
</evidence>
<dbReference type="GO" id="GO:0015920">
    <property type="term" value="P:lipopolysaccharide transport"/>
    <property type="evidence" value="ECO:0007669"/>
    <property type="project" value="TreeGrafter"/>
</dbReference>
<dbReference type="RefSeq" id="WP_117202625.1">
    <property type="nucleotide sequence ID" value="NZ_JBHTBK010000018.1"/>
</dbReference>
<dbReference type="OrthoDB" id="9786910at2"/>
<comment type="similarity">
    <text evidence="2 9">Belongs to the ABC-2 integral membrane protein family.</text>
</comment>
<feature type="transmembrane region" description="Helical" evidence="9">
    <location>
        <begin position="145"/>
        <end position="169"/>
    </location>
</feature>
<comment type="subcellular location">
    <subcellularLocation>
        <location evidence="9">Cell inner membrane</location>
        <topology evidence="9">Multi-pass membrane protein</topology>
    </subcellularLocation>
    <subcellularLocation>
        <location evidence="1">Cell membrane</location>
        <topology evidence="1">Multi-pass membrane protein</topology>
    </subcellularLocation>
</comment>
<name>A0A372DM14_9GAMM</name>
<keyword evidence="6 9" id="KW-1133">Transmembrane helix</keyword>
<feature type="domain" description="ABC transmembrane type-2" evidence="10">
    <location>
        <begin position="32"/>
        <end position="255"/>
    </location>
</feature>
<evidence type="ECO:0000256" key="8">
    <source>
        <dbReference type="ARBA" id="ARBA00023136"/>
    </source>
</evidence>
<keyword evidence="7" id="KW-0625">Polysaccharide transport</keyword>